<keyword evidence="2" id="KW-1185">Reference proteome</keyword>
<comment type="caution">
    <text evidence="1">The sequence shown here is derived from an EMBL/GenBank/DDBJ whole genome shotgun (WGS) entry which is preliminary data.</text>
</comment>
<reference evidence="2" key="1">
    <citation type="journal article" date="2019" name="Int. J. Syst. Evol. Microbiol.">
        <title>The Global Catalogue of Microorganisms (GCM) 10K type strain sequencing project: providing services to taxonomists for standard genome sequencing and annotation.</title>
        <authorList>
            <consortium name="The Broad Institute Genomics Platform"/>
            <consortium name="The Broad Institute Genome Sequencing Center for Infectious Disease"/>
            <person name="Wu L."/>
            <person name="Ma J."/>
        </authorList>
    </citation>
    <scope>NUCLEOTIDE SEQUENCE [LARGE SCALE GENOMIC DNA]</scope>
    <source>
        <strain evidence="2">JCM 1490</strain>
    </source>
</reference>
<dbReference type="RefSeq" id="WP_382394337.1">
    <property type="nucleotide sequence ID" value="NZ_JBHTCQ010000002.1"/>
</dbReference>
<dbReference type="EMBL" id="JBHTCQ010000002">
    <property type="protein sequence ID" value="MFC7405680.1"/>
    <property type="molecule type" value="Genomic_DNA"/>
</dbReference>
<evidence type="ECO:0008006" key="3">
    <source>
        <dbReference type="Google" id="ProtNLM"/>
    </source>
</evidence>
<dbReference type="Proteomes" id="UP001596455">
    <property type="component" value="Unassembled WGS sequence"/>
</dbReference>
<organism evidence="1 2">
    <name type="scientific">Georgenia alba</name>
    <dbReference type="NCBI Taxonomy" id="2233858"/>
    <lineage>
        <taxon>Bacteria</taxon>
        <taxon>Bacillati</taxon>
        <taxon>Actinomycetota</taxon>
        <taxon>Actinomycetes</taxon>
        <taxon>Micrococcales</taxon>
        <taxon>Bogoriellaceae</taxon>
        <taxon>Georgenia</taxon>
    </lineage>
</organism>
<name>A0ABW2Q852_9MICO</name>
<protein>
    <recommendedName>
        <fullName evidence="3">N-acetyltransferase</fullName>
    </recommendedName>
</protein>
<accession>A0ABW2Q852</accession>
<evidence type="ECO:0000313" key="2">
    <source>
        <dbReference type="Proteomes" id="UP001596455"/>
    </source>
</evidence>
<gene>
    <name evidence="1" type="ORF">ACFQQL_11220</name>
</gene>
<evidence type="ECO:0000313" key="1">
    <source>
        <dbReference type="EMBL" id="MFC7405680.1"/>
    </source>
</evidence>
<proteinExistence type="predicted"/>
<sequence>MSTVEIRAFRRGDRDQLTALVNAHAQAVVPGVSVPVNAALSQIERQPGEFIVDPWVQERVTLVAEQRGRISAAAHLVRYGNGDDVGPSLRGMGEIRWLLCWLDAPYWPDAPGVTAGSRGVGLPRPADIRRLGSATVPLTGTLV</sequence>